<dbReference type="STRING" id="683840.U5GZL6"/>
<dbReference type="OrthoDB" id="3355480at2759"/>
<evidence type="ECO:0000256" key="9">
    <source>
        <dbReference type="ARBA" id="ARBA00022884"/>
    </source>
</evidence>
<evidence type="ECO:0000256" key="4">
    <source>
        <dbReference type="ARBA" id="ARBA00022741"/>
    </source>
</evidence>
<dbReference type="EMBL" id="AEIJ01000055">
    <property type="status" value="NOT_ANNOTATED_CDS"/>
    <property type="molecule type" value="Genomic_DNA"/>
</dbReference>
<evidence type="ECO:0000259" key="20">
    <source>
        <dbReference type="PROSITE" id="PS51195"/>
    </source>
</evidence>
<dbReference type="Gene3D" id="3.30.559.10">
    <property type="entry name" value="Chloramphenicol acetyltransferase-like domain"/>
    <property type="match status" value="1"/>
</dbReference>
<dbReference type="SUPFAM" id="SSF52540">
    <property type="entry name" value="P-loop containing nucleoside triphosphate hydrolases"/>
    <property type="match status" value="1"/>
</dbReference>
<keyword evidence="4" id="KW-0547">Nucleotide-binding</keyword>
<evidence type="ECO:0000256" key="14">
    <source>
        <dbReference type="ARBA" id="ARBA00040177"/>
    </source>
</evidence>
<evidence type="ECO:0000256" key="1">
    <source>
        <dbReference type="ARBA" id="ARBA00004123"/>
    </source>
</evidence>
<comment type="catalytic activity">
    <reaction evidence="16">
        <text>ATP + H2O = ADP + phosphate + H(+)</text>
        <dbReference type="Rhea" id="RHEA:13065"/>
        <dbReference type="ChEBI" id="CHEBI:15377"/>
        <dbReference type="ChEBI" id="CHEBI:15378"/>
        <dbReference type="ChEBI" id="CHEBI:30616"/>
        <dbReference type="ChEBI" id="CHEBI:43474"/>
        <dbReference type="ChEBI" id="CHEBI:456216"/>
        <dbReference type="EC" id="3.6.4.13"/>
    </reaction>
</comment>
<evidence type="ECO:0000313" key="22">
    <source>
        <dbReference type="EnsemblFungi" id="MVLG_00616T0"/>
    </source>
</evidence>
<feature type="domain" description="Helicase C-terminal" evidence="19">
    <location>
        <begin position="855"/>
        <end position="1000"/>
    </location>
</feature>
<organism evidence="21">
    <name type="scientific">Microbotryum lychnidis-dioicae (strain p1A1 Lamole / MvSl-1064)</name>
    <name type="common">Anther smut fungus</name>
    <dbReference type="NCBI Taxonomy" id="683840"/>
    <lineage>
        <taxon>Eukaryota</taxon>
        <taxon>Fungi</taxon>
        <taxon>Dikarya</taxon>
        <taxon>Basidiomycota</taxon>
        <taxon>Pucciniomycotina</taxon>
        <taxon>Microbotryomycetes</taxon>
        <taxon>Microbotryales</taxon>
        <taxon>Microbotryaceae</taxon>
        <taxon>Microbotryum</taxon>
    </lineage>
</organism>
<dbReference type="InterPro" id="IPR011545">
    <property type="entry name" value="DEAD/DEAH_box_helicase_dom"/>
</dbReference>
<dbReference type="SMART" id="SM00487">
    <property type="entry name" value="DEXDc"/>
    <property type="match status" value="1"/>
</dbReference>
<name>U5GZL6_USTV1</name>
<dbReference type="InParanoid" id="U5GZL6"/>
<dbReference type="PROSITE" id="PS51192">
    <property type="entry name" value="HELICASE_ATP_BIND_1"/>
    <property type="match status" value="1"/>
</dbReference>
<keyword evidence="5" id="KW-0378">Hydrolase</keyword>
<evidence type="ECO:0000256" key="6">
    <source>
        <dbReference type="ARBA" id="ARBA00022806"/>
    </source>
</evidence>
<evidence type="ECO:0000256" key="7">
    <source>
        <dbReference type="ARBA" id="ARBA00022816"/>
    </source>
</evidence>
<evidence type="ECO:0000256" key="11">
    <source>
        <dbReference type="ARBA" id="ARBA00023242"/>
    </source>
</evidence>
<dbReference type="FunFam" id="3.40.50.300:FF:000111">
    <property type="entry name" value="DEAD-box ATP-dependent RNA helicase"/>
    <property type="match status" value="1"/>
</dbReference>
<protein>
    <recommendedName>
        <fullName evidence="14">ATP-dependent RNA helicase SUB2</fullName>
        <ecNumber evidence="2">3.6.4.13</ecNumber>
    </recommendedName>
    <alternativeName>
        <fullName evidence="15">ATP-dependent RNA helicase sub2</fullName>
    </alternativeName>
</protein>
<dbReference type="PANTHER" id="PTHR47958">
    <property type="entry name" value="ATP-DEPENDENT RNA HELICASE DBP3"/>
    <property type="match status" value="1"/>
</dbReference>
<dbReference type="EnsemblFungi" id="MVLG_00616T0">
    <property type="protein sequence ID" value="MVLG_00616T0"/>
    <property type="gene ID" value="MVLG_00616"/>
</dbReference>
<evidence type="ECO:0000256" key="2">
    <source>
        <dbReference type="ARBA" id="ARBA00012552"/>
    </source>
</evidence>
<keyword evidence="3" id="KW-0747">Spliceosome</keyword>
<keyword evidence="3" id="KW-0507">mRNA processing</keyword>
<dbReference type="PROSITE" id="PS51194">
    <property type="entry name" value="HELICASE_CTER"/>
    <property type="match status" value="1"/>
</dbReference>
<evidence type="ECO:0000256" key="10">
    <source>
        <dbReference type="ARBA" id="ARBA00023187"/>
    </source>
</evidence>
<dbReference type="EMBL" id="GL541645">
    <property type="protein sequence ID" value="KDE09298.1"/>
    <property type="molecule type" value="Genomic_DNA"/>
</dbReference>
<dbReference type="AlphaFoldDB" id="U5GZL6"/>
<comment type="function">
    <text evidence="12">ATP-binding RNA helicase involved in transcription elongation and required for the export of mRNA out of the nucleus. SUB2 also plays a role in pre-mRNA splicing and spliceosome assembly. May be involved in rDNA and telomeric silencing, and maintenance of genome integrity.</text>
</comment>
<accession>U5GZL6</accession>
<dbReference type="GO" id="GO:0005524">
    <property type="term" value="F:ATP binding"/>
    <property type="evidence" value="ECO:0007669"/>
    <property type="project" value="UniProtKB-KW"/>
</dbReference>
<dbReference type="InterPro" id="IPR014001">
    <property type="entry name" value="Helicase_ATP-bd"/>
</dbReference>
<dbReference type="Gene3D" id="3.40.50.300">
    <property type="entry name" value="P-loop containing nucleotide triphosphate hydrolases"/>
    <property type="match status" value="2"/>
</dbReference>
<feature type="domain" description="DEAD-box RNA helicase Q" evidence="20">
    <location>
        <begin position="621"/>
        <end position="649"/>
    </location>
</feature>
<keyword evidence="7" id="KW-0509">mRNA transport</keyword>
<reference evidence="21" key="2">
    <citation type="submission" date="2010-11" db="EMBL/GenBank/DDBJ databases">
        <authorList>
            <consortium name="The Broad Institute Genome Sequencing Platform"/>
            <person name="Earl A."/>
            <person name="Ward D."/>
            <person name="Feldgarden M."/>
            <person name="Gevers D."/>
            <person name="Butler R."/>
            <person name="Young S.K."/>
            <person name="Zeng Q."/>
            <person name="Gargeya S."/>
            <person name="Fitzgerald M."/>
            <person name="Haas B."/>
            <person name="Abouelleil A."/>
            <person name="Alvarado L."/>
            <person name="Arachchi H.M."/>
            <person name="Berlin A."/>
            <person name="Brown A."/>
            <person name="Chapman S.B."/>
            <person name="Chen Z."/>
            <person name="Dunbar C."/>
            <person name="Freedman E."/>
            <person name="Gearin G."/>
            <person name="Gellesch M."/>
            <person name="Goldberg J."/>
            <person name="Griggs A."/>
            <person name="Gujja S."/>
            <person name="Heilman E."/>
            <person name="Heiman D."/>
            <person name="Howarth C."/>
            <person name="Larson L."/>
            <person name="Lui A."/>
            <person name="MacDonald P.J.P."/>
            <person name="Mehta T."/>
            <person name="Montmayeur A."/>
            <person name="Murphy C."/>
            <person name="Neiman D."/>
            <person name="Pearson M."/>
            <person name="Priest M."/>
            <person name="Roberts A."/>
            <person name="Saif S."/>
            <person name="Shea T."/>
            <person name="Shenoy N."/>
            <person name="Sisk P."/>
            <person name="Stolte C."/>
            <person name="Sykes S."/>
            <person name="White J."/>
            <person name="Yandava C."/>
            <person name="Wortman J."/>
            <person name="Nusbaum C."/>
            <person name="Birren B."/>
        </authorList>
    </citation>
    <scope>NUCLEOTIDE SEQUENCE</scope>
    <source>
        <strain evidence="21">P1A1 Lamole</strain>
    </source>
</reference>
<dbReference type="Pfam" id="PF00270">
    <property type="entry name" value="DEAD"/>
    <property type="match status" value="1"/>
</dbReference>
<evidence type="ECO:0000256" key="8">
    <source>
        <dbReference type="ARBA" id="ARBA00022840"/>
    </source>
</evidence>
<evidence type="ECO:0000259" key="19">
    <source>
        <dbReference type="PROSITE" id="PS51194"/>
    </source>
</evidence>
<dbReference type="PROSITE" id="PS51195">
    <property type="entry name" value="Q_MOTIF"/>
    <property type="match status" value="1"/>
</dbReference>
<comment type="subcellular location">
    <subcellularLocation>
        <location evidence="1">Nucleus</location>
    </subcellularLocation>
</comment>
<evidence type="ECO:0000256" key="5">
    <source>
        <dbReference type="ARBA" id="ARBA00022801"/>
    </source>
</evidence>
<proteinExistence type="inferred from homology"/>
<comment type="similarity">
    <text evidence="13">Belongs to the DEAD box helicase family. DECD subfamily.</text>
</comment>
<dbReference type="SMART" id="SM00490">
    <property type="entry name" value="HELICc"/>
    <property type="match status" value="1"/>
</dbReference>
<keyword evidence="10" id="KW-0508">mRNA splicing</keyword>
<feature type="short sequence motif" description="Q motif" evidence="17">
    <location>
        <begin position="621"/>
        <end position="649"/>
    </location>
</feature>
<keyword evidence="11" id="KW-0539">Nucleus</keyword>
<dbReference type="CDD" id="cd18787">
    <property type="entry name" value="SF2_C_DEAD"/>
    <property type="match status" value="1"/>
</dbReference>
<dbReference type="GO" id="GO:0051028">
    <property type="term" value="P:mRNA transport"/>
    <property type="evidence" value="ECO:0007669"/>
    <property type="project" value="UniProtKB-KW"/>
</dbReference>
<dbReference type="CDD" id="cd17950">
    <property type="entry name" value="DEADc_DDX39"/>
    <property type="match status" value="1"/>
</dbReference>
<evidence type="ECO:0000256" key="13">
    <source>
        <dbReference type="ARBA" id="ARBA00038213"/>
    </source>
</evidence>
<reference evidence="23" key="1">
    <citation type="submission" date="2010-11" db="EMBL/GenBank/DDBJ databases">
        <title>The genome sequence of Microbotryum violaceum strain p1A1 Lamole.</title>
        <authorList>
            <person name="Cuomo C."/>
            <person name="Perlin M."/>
            <person name="Young S.K."/>
            <person name="Zeng Q."/>
            <person name="Gargeya S."/>
            <person name="Alvarado L."/>
            <person name="Berlin A."/>
            <person name="Chapman S.B."/>
            <person name="Chen Z."/>
            <person name="Freedman E."/>
            <person name="Gellesch M."/>
            <person name="Goldberg J."/>
            <person name="Griggs A."/>
            <person name="Gujja S."/>
            <person name="Heilman E."/>
            <person name="Heiman D."/>
            <person name="Howarth C."/>
            <person name="Mehta T."/>
            <person name="Neiman D."/>
            <person name="Pearson M."/>
            <person name="Roberts A."/>
            <person name="Saif S."/>
            <person name="Shea T."/>
            <person name="Shenoy N."/>
            <person name="Sisk P."/>
            <person name="Stolte C."/>
            <person name="Sykes S."/>
            <person name="White J."/>
            <person name="Yandava C."/>
            <person name="Haas B."/>
            <person name="Nusbaum C."/>
            <person name="Birren B."/>
        </authorList>
    </citation>
    <scope>NUCLEOTIDE SEQUENCE [LARGE SCALE GENOMIC DNA]</scope>
    <source>
        <strain evidence="23">p1A1 Lamole</strain>
    </source>
</reference>
<evidence type="ECO:0000313" key="23">
    <source>
        <dbReference type="Proteomes" id="UP000017200"/>
    </source>
</evidence>
<keyword evidence="7" id="KW-0813">Transport</keyword>
<feature type="domain" description="Helicase ATP-binding" evidence="18">
    <location>
        <begin position="652"/>
        <end position="827"/>
    </location>
</feature>
<evidence type="ECO:0000256" key="17">
    <source>
        <dbReference type="PROSITE-ProRule" id="PRU00552"/>
    </source>
</evidence>
<evidence type="ECO:0000256" key="3">
    <source>
        <dbReference type="ARBA" id="ARBA00022728"/>
    </source>
</evidence>
<reference evidence="22" key="4">
    <citation type="submission" date="2015-06" db="UniProtKB">
        <authorList>
            <consortium name="EnsemblFungi"/>
        </authorList>
    </citation>
    <scope>IDENTIFICATION</scope>
</reference>
<dbReference type="InterPro" id="IPR027417">
    <property type="entry name" value="P-loop_NTPase"/>
</dbReference>
<dbReference type="GO" id="GO:0008380">
    <property type="term" value="P:RNA splicing"/>
    <property type="evidence" value="ECO:0007669"/>
    <property type="project" value="UniProtKB-KW"/>
</dbReference>
<dbReference type="InterPro" id="IPR014014">
    <property type="entry name" value="RNA_helicase_DEAD_Q_motif"/>
</dbReference>
<keyword evidence="23" id="KW-1185">Reference proteome</keyword>
<dbReference type="SUPFAM" id="SSF52777">
    <property type="entry name" value="CoA-dependent acyltransferases"/>
    <property type="match status" value="1"/>
</dbReference>
<keyword evidence="6" id="KW-0347">Helicase</keyword>
<dbReference type="GO" id="GO:0005681">
    <property type="term" value="C:spliceosomal complex"/>
    <property type="evidence" value="ECO:0007669"/>
    <property type="project" value="UniProtKB-KW"/>
</dbReference>
<evidence type="ECO:0000256" key="16">
    <source>
        <dbReference type="ARBA" id="ARBA00047984"/>
    </source>
</evidence>
<dbReference type="Proteomes" id="UP000017200">
    <property type="component" value="Unassembled WGS sequence"/>
</dbReference>
<dbReference type="InterPro" id="IPR001650">
    <property type="entry name" value="Helicase_C-like"/>
</dbReference>
<keyword evidence="9" id="KW-0694">RNA-binding</keyword>
<dbReference type="Pfam" id="PF00271">
    <property type="entry name" value="Helicase_C"/>
    <property type="match status" value="1"/>
</dbReference>
<dbReference type="InterPro" id="IPR023213">
    <property type="entry name" value="CAT-like_dom_sf"/>
</dbReference>
<sequence>MWSTWPGYNPNHRWVKEAISTSKLENNSEVVPTNGLPSIDLDSVTLTSSAPSSEAWTRPLGLIETKFDLAAQNDGQGDVFVRMTTRVPAQEVDVLQRRVLLAWTRLRTLHPSLAYTVHDGPQGEAQHVPGVRNRMFRYYVPQNDRDAIEQAWRTVHVQHSSDPGKAARELQQQQVLNGPRSQLQQSSCLARLVMIINDAQSSDADSHLDPVFMLALSHVISDGISIVNAMRDFFELLTSPWPPTPPTSPPYTRCLDELGPNSVLSWDVAPGVLSAWNLTALVAEQVSQLTLATEDLWPSLPLDSPNSASVARKRWFWAITRTIMVNRHRRAPEMFAFPRLSFVEVGRDLPRTEWLTLKLDLETSQRTVGVCRRERISPSMLLYSILSIVVSRFFASATSSLGYRPLKIGFPSSIRPFLDPSLRAKGSNFTTDLAIRLTFGHITLPFYDTEAQELCGERLKWRIFKGARLAKRQFDTRFREQERGLFLADNYHRMLFRVLSAAGQDPVPIEEPSTVINASMIGDLDRLLPSSFPLLATIENKALNTPPPTVDITDLSIGTRLHRGEGLFTEVYTFGRRLSNPTEDLIDYEEDPIEAPVAASVTDSAAETKDQKGSYVGVHSTGFRDFLLKPELLRAISDLGFEHPSEVQQECIPQAILGMDVLCQAKSGMGKTAVFVSATLQQIEPVAGEVSVIVLCHTRELAYQIKNEYARFSKYMPDVRTGVFYGGTNPKVDSELLKNKEKCPHIVVGTPGRINALVRDKSLKCASVRHFVLDECDKMLEAVDMRRDVQEIFKTTPHHKQVMMFSATLSKEIRPTCKKFMQSPLEIYVDDEKKLTLHGLQQHYVRLEESAKNRKLNDLLDSLEFNQVCIFVKSVSRAIELDRLLRECNFPSIAIHSGLKQEERIKLYQQFKAFEKRVLVATDVFGRGIDVERVNIVINYDTPGEADSYLHRVGRAGRFGTKGLAITFVSNDDNEEVLKAIQSRFEVEISELPETIDASTYMNA</sequence>
<evidence type="ECO:0000313" key="21">
    <source>
        <dbReference type="EMBL" id="KDE09298.1"/>
    </source>
</evidence>
<dbReference type="EC" id="3.6.4.13" evidence="2"/>
<evidence type="ECO:0000256" key="15">
    <source>
        <dbReference type="ARBA" id="ARBA00040402"/>
    </source>
</evidence>
<dbReference type="HOGENOM" id="CLU_299010_0_0_1"/>
<keyword evidence="8" id="KW-0067">ATP-binding</keyword>
<dbReference type="GO" id="GO:0016787">
    <property type="term" value="F:hydrolase activity"/>
    <property type="evidence" value="ECO:0007669"/>
    <property type="project" value="UniProtKB-KW"/>
</dbReference>
<dbReference type="FunFam" id="3.40.50.300:FF:000168">
    <property type="entry name" value="DEAD-box ATP-dependent RNA helicase 56-like"/>
    <property type="match status" value="1"/>
</dbReference>
<dbReference type="GO" id="GO:0003724">
    <property type="term" value="F:RNA helicase activity"/>
    <property type="evidence" value="ECO:0007669"/>
    <property type="project" value="UniProtKB-EC"/>
</dbReference>
<evidence type="ECO:0000256" key="12">
    <source>
        <dbReference type="ARBA" id="ARBA00037698"/>
    </source>
</evidence>
<evidence type="ECO:0000259" key="18">
    <source>
        <dbReference type="PROSITE" id="PS51192"/>
    </source>
</evidence>
<dbReference type="GO" id="GO:0003723">
    <property type="term" value="F:RNA binding"/>
    <property type="evidence" value="ECO:0007669"/>
    <property type="project" value="UniProtKB-KW"/>
</dbReference>
<gene>
    <name evidence="21" type="ORF">MVLG_00616</name>
</gene>
<reference evidence="21 23" key="3">
    <citation type="journal article" date="2015" name="BMC Genomics">
        <title>Sex and parasites: genomic and transcriptomic analysis of Microbotryum lychnidis-dioicae, the biotrophic and plant-castrating anther smut fungus.</title>
        <authorList>
            <person name="Perlin M.H."/>
            <person name="Amselem J."/>
            <person name="Fontanillas E."/>
            <person name="Toh S.S."/>
            <person name="Chen Z."/>
            <person name="Goldberg J."/>
            <person name="Duplessis S."/>
            <person name="Henrissat B."/>
            <person name="Young S."/>
            <person name="Zeng Q."/>
            <person name="Aguileta G."/>
            <person name="Petit E."/>
            <person name="Badouin H."/>
            <person name="Andrews J."/>
            <person name="Razeeq D."/>
            <person name="Gabaldon T."/>
            <person name="Quesneville H."/>
            <person name="Giraud T."/>
            <person name="Hood M.E."/>
            <person name="Schultz D.J."/>
            <person name="Cuomo C.A."/>
        </authorList>
    </citation>
    <scope>NUCLEOTIDE SEQUENCE [LARGE SCALE GENOMIC DNA]</scope>
    <source>
        <strain evidence="21">P1A1 Lamole</strain>
        <strain evidence="23">p1A1 Lamole</strain>
    </source>
</reference>